<reference evidence="9 10" key="1">
    <citation type="submission" date="2019-07" db="EMBL/GenBank/DDBJ databases">
        <title>Complete Genome Sequence of Leptotrichia goodfellowii Strain JCM 16774.</title>
        <authorList>
            <person name="Watanabe S."/>
            <person name="Cui L."/>
        </authorList>
    </citation>
    <scope>NUCLEOTIDE SEQUENCE [LARGE SCALE GENOMIC DNA]</scope>
    <source>
        <strain evidence="9 10">JCM16774</strain>
    </source>
</reference>
<dbReference type="AlphaFoldDB" id="A0A510JB41"/>
<dbReference type="InterPro" id="IPR012933">
    <property type="entry name" value="HicA_mRNA_interferase"/>
</dbReference>
<keyword evidence="4" id="KW-0255">Endonuclease</keyword>
<organism evidence="9 10">
    <name type="scientific">Pseudoleptotrichia goodfellowii</name>
    <dbReference type="NCBI Taxonomy" id="157692"/>
    <lineage>
        <taxon>Bacteria</taxon>
        <taxon>Fusobacteriati</taxon>
        <taxon>Fusobacteriota</taxon>
        <taxon>Fusobacteriia</taxon>
        <taxon>Fusobacteriales</taxon>
        <taxon>Leptotrichiaceae</taxon>
        <taxon>Pseudoleptotrichia</taxon>
    </lineage>
</organism>
<evidence type="ECO:0000313" key="10">
    <source>
        <dbReference type="Proteomes" id="UP000321606"/>
    </source>
</evidence>
<evidence type="ECO:0000256" key="6">
    <source>
        <dbReference type="ARBA" id="ARBA00022884"/>
    </source>
</evidence>
<dbReference type="KEGG" id="lgo:JCM16774_1238"/>
<evidence type="ECO:0000256" key="7">
    <source>
        <dbReference type="ARBA" id="ARBA00023016"/>
    </source>
</evidence>
<evidence type="ECO:0000256" key="1">
    <source>
        <dbReference type="ARBA" id="ARBA00006620"/>
    </source>
</evidence>
<keyword evidence="3" id="KW-0540">Nuclease</keyword>
<keyword evidence="7" id="KW-0346">Stress response</keyword>
<sequence length="67" mass="7622">MKSYISREIIKILKDNGWEETGESRGSHHYFVNPDKPESGKVTVPHPRKDIPIATVKAIFKQAGIQF</sequence>
<dbReference type="GO" id="GO:0004519">
    <property type="term" value="F:endonuclease activity"/>
    <property type="evidence" value="ECO:0007669"/>
    <property type="project" value="UniProtKB-KW"/>
</dbReference>
<keyword evidence="5" id="KW-0378">Hydrolase</keyword>
<protein>
    <submittedName>
        <fullName evidence="9">Toxin-antitoxin system, toxin component, HicA family</fullName>
    </submittedName>
</protein>
<name>A0A510JB41_9FUSO</name>
<proteinExistence type="inferred from homology"/>
<evidence type="ECO:0000313" key="9">
    <source>
        <dbReference type="EMBL" id="BBM36306.1"/>
    </source>
</evidence>
<keyword evidence="6" id="KW-0694">RNA-binding</keyword>
<dbReference type="EMBL" id="AP019822">
    <property type="protein sequence ID" value="BBM36306.1"/>
    <property type="molecule type" value="Genomic_DNA"/>
</dbReference>
<dbReference type="Gene3D" id="3.30.920.30">
    <property type="entry name" value="Hypothetical protein"/>
    <property type="match status" value="1"/>
</dbReference>
<feature type="region of interest" description="Disordered" evidence="8">
    <location>
        <begin position="21"/>
        <end position="47"/>
    </location>
</feature>
<dbReference type="InterPro" id="IPR038570">
    <property type="entry name" value="HicA_sf"/>
</dbReference>
<evidence type="ECO:0000256" key="8">
    <source>
        <dbReference type="SAM" id="MobiDB-lite"/>
    </source>
</evidence>
<dbReference type="STRING" id="714315.GCA_000516535_01244"/>
<dbReference type="Pfam" id="PF07927">
    <property type="entry name" value="HicA_toxin"/>
    <property type="match status" value="1"/>
</dbReference>
<dbReference type="Proteomes" id="UP000321606">
    <property type="component" value="Chromosome"/>
</dbReference>
<dbReference type="RefSeq" id="WP_006807908.1">
    <property type="nucleotide sequence ID" value="NZ_AP019822.1"/>
</dbReference>
<dbReference type="SUPFAM" id="SSF54786">
    <property type="entry name" value="YcfA/nrd intein domain"/>
    <property type="match status" value="1"/>
</dbReference>
<dbReference type="GO" id="GO:0003729">
    <property type="term" value="F:mRNA binding"/>
    <property type="evidence" value="ECO:0007669"/>
    <property type="project" value="InterPro"/>
</dbReference>
<comment type="similarity">
    <text evidence="1">Belongs to the HicA mRNA interferase family.</text>
</comment>
<evidence type="ECO:0000256" key="3">
    <source>
        <dbReference type="ARBA" id="ARBA00022722"/>
    </source>
</evidence>
<keyword evidence="2" id="KW-1277">Toxin-antitoxin system</keyword>
<evidence type="ECO:0000256" key="4">
    <source>
        <dbReference type="ARBA" id="ARBA00022759"/>
    </source>
</evidence>
<evidence type="ECO:0000256" key="5">
    <source>
        <dbReference type="ARBA" id="ARBA00022801"/>
    </source>
</evidence>
<dbReference type="GO" id="GO:0016787">
    <property type="term" value="F:hydrolase activity"/>
    <property type="evidence" value="ECO:0007669"/>
    <property type="project" value="UniProtKB-KW"/>
</dbReference>
<accession>A0A510JB41</accession>
<evidence type="ECO:0000256" key="2">
    <source>
        <dbReference type="ARBA" id="ARBA00022649"/>
    </source>
</evidence>
<dbReference type="OrthoDB" id="9811409at2"/>
<gene>
    <name evidence="9" type="ORF">JCM16774_1238</name>
</gene>